<dbReference type="GO" id="GO:0007165">
    <property type="term" value="P:signal transduction"/>
    <property type="evidence" value="ECO:0007669"/>
    <property type="project" value="InterPro"/>
</dbReference>
<dbReference type="SMART" id="SM00167">
    <property type="entry name" value="VPS9"/>
    <property type="match status" value="1"/>
</dbReference>
<keyword evidence="3" id="KW-0343">GTPase activation</keyword>
<evidence type="ECO:0008006" key="13">
    <source>
        <dbReference type="Google" id="ProtNLM"/>
    </source>
</evidence>
<dbReference type="Proteomes" id="UP000265040">
    <property type="component" value="Chromosome 15"/>
</dbReference>
<keyword evidence="5 6" id="KW-0727">SH2 domain</keyword>
<dbReference type="GO" id="GO:0005096">
    <property type="term" value="F:GTPase activator activity"/>
    <property type="evidence" value="ECO:0007669"/>
    <property type="project" value="UniProtKB-KW"/>
</dbReference>
<sequence length="1116" mass="123871">MSTSVSHPCKQEREGSFFKLINSFAWEIGTLKKEMRRKNEPSEGNPKTDTLIGLGEEVGGLFLQASPCAGIRAGLPGARDSGYDSLHRRLSVLDKLVHTHTVWLQLGLRHQDATHILMDQPTGTFLVRKSAALQRKVISLRMDKDSAVPVKDFSVKESQYTFSLEGSSLSFADLFRLVAFCCISRDVLPFTLKLPEAIASARTSADLEEVAKLGAGFWDAQLCHRKEDSLSGSTAPDRPPTSAQRLVSLSTAPAHPWLQTRTPSELECCQSNGALCFINPLFIKVHQSDGKSTNTNPCGTAKQDLREEPVTNNLVHTYKDSCSPSLQICSSDHSVCSQSHRSNPKSLGTNTELQDNSSQTSCSQKPSATRIVSQLPPPRPPPPRFVTQRSALPDRQHSMPEKIPWINIPKEKVEERERSTSLLSRLGSSISISPSSSPPKRLNISSPIYIPWPSLPSSLSSLSSSPHQARTSLSSSQEDAQCHLAMEDGIIEKAIMRAKQFQRKTASTTMQDSSSPPQQLLTTTSELAHMQEGEEEVGEECSGGGQRLSDMSLSTDSSDSLDFSQSSAFFLPHLHDPSPPTVADFNNHLPLSIPPSHLPYSSMDQEEDDEDDENEEEPDYGVSLESDQDQDQDVTMVPPGRHTKRRPSASALVFQRALRGHLHKMSGVFNSLLTPEKRAIRKVVELSRDKGSYFGCLVQDYLSYMCEGATQTLQGYASGLELLQTVRQFITQMKSYLRQSSELEPPIESLIPEDQIDQVLEKAMHKCVLKPLKPVLSVALEEFQVRSGAWQELNENLSLAKVRQPQEMGVADMLPPDPVVIEKIKRKFHTMCKLYSPEKKVTMLLRVCKLIYTIMEDNSGRLYGADDFLPMLTYVLSQCALPQLDNEILYMMELLDPSQLSGEGGYYLTSAYGAMSLIRNFQEQQAARVLSSETRDTLHQWHRRRTAQRSAPSIDDFQNYLRVALQELDSGCTAKTLLVRPYATVEEVCKLCAQKFKVSDPENYGLFLLIEGSSQQLAPDTHPQKIKAELHSRPQAAPFHFVFRRVGNRNTLASSHLSHTPNLNDLSVTSDTQANLNDLSKDLSGPCPQVSLSLELNPSLRLSLPSSQLNSNSISV</sequence>
<keyword evidence="12" id="KW-1185">Reference proteome</keyword>
<feature type="compositionally biased region" description="Acidic residues" evidence="7">
    <location>
        <begin position="604"/>
        <end position="619"/>
    </location>
</feature>
<organism evidence="11 12">
    <name type="scientific">Anabas testudineus</name>
    <name type="common">Climbing perch</name>
    <name type="synonym">Anthias testudineus</name>
    <dbReference type="NCBI Taxonomy" id="64144"/>
    <lineage>
        <taxon>Eukaryota</taxon>
        <taxon>Metazoa</taxon>
        <taxon>Chordata</taxon>
        <taxon>Craniata</taxon>
        <taxon>Vertebrata</taxon>
        <taxon>Euteleostomi</taxon>
        <taxon>Actinopterygii</taxon>
        <taxon>Neopterygii</taxon>
        <taxon>Teleostei</taxon>
        <taxon>Neoteleostei</taxon>
        <taxon>Acanthomorphata</taxon>
        <taxon>Anabantaria</taxon>
        <taxon>Anabantiformes</taxon>
        <taxon>Anabantoidei</taxon>
        <taxon>Anabantidae</taxon>
        <taxon>Anabas</taxon>
    </lineage>
</organism>
<dbReference type="Pfam" id="PF00788">
    <property type="entry name" value="RA"/>
    <property type="match status" value="1"/>
</dbReference>
<evidence type="ECO:0000256" key="1">
    <source>
        <dbReference type="ARBA" id="ARBA00004496"/>
    </source>
</evidence>
<dbReference type="Ensembl" id="ENSATET00000006282.3">
    <property type="protein sequence ID" value="ENSATEP00000006181.1"/>
    <property type="gene ID" value="ENSATEG00000004364.3"/>
</dbReference>
<evidence type="ECO:0000313" key="11">
    <source>
        <dbReference type="Ensembl" id="ENSATEP00000006181.1"/>
    </source>
</evidence>
<dbReference type="GO" id="GO:0005829">
    <property type="term" value="C:cytosol"/>
    <property type="evidence" value="ECO:0007669"/>
    <property type="project" value="TreeGrafter"/>
</dbReference>
<keyword evidence="4" id="KW-0963">Cytoplasm</keyword>
<reference evidence="11" key="2">
    <citation type="submission" date="2025-08" db="UniProtKB">
        <authorList>
            <consortium name="Ensembl"/>
        </authorList>
    </citation>
    <scope>IDENTIFICATION</scope>
</reference>
<feature type="region of interest" description="Disordered" evidence="7">
    <location>
        <begin position="339"/>
        <end position="402"/>
    </location>
</feature>
<evidence type="ECO:0000259" key="8">
    <source>
        <dbReference type="PROSITE" id="PS50001"/>
    </source>
</evidence>
<evidence type="ECO:0000259" key="9">
    <source>
        <dbReference type="PROSITE" id="PS50200"/>
    </source>
</evidence>
<dbReference type="SMART" id="SM00314">
    <property type="entry name" value="RA"/>
    <property type="match status" value="1"/>
</dbReference>
<feature type="domain" description="Ras-associating" evidence="9">
    <location>
        <begin position="957"/>
        <end position="1048"/>
    </location>
</feature>
<dbReference type="SUPFAM" id="SSF109993">
    <property type="entry name" value="VPS9 domain"/>
    <property type="match status" value="1"/>
</dbReference>
<dbReference type="InterPro" id="IPR000159">
    <property type="entry name" value="RA_dom"/>
</dbReference>
<dbReference type="InterPro" id="IPR036860">
    <property type="entry name" value="SH2_dom_sf"/>
</dbReference>
<feature type="compositionally biased region" description="Low complexity" evidence="7">
    <location>
        <begin position="548"/>
        <end position="561"/>
    </location>
</feature>
<evidence type="ECO:0000256" key="5">
    <source>
        <dbReference type="ARBA" id="ARBA00022999"/>
    </source>
</evidence>
<evidence type="ECO:0000256" key="7">
    <source>
        <dbReference type="SAM" id="MobiDB-lite"/>
    </source>
</evidence>
<dbReference type="STRING" id="64144.ENSATEP00000006181"/>
<evidence type="ECO:0000256" key="6">
    <source>
        <dbReference type="PROSITE-ProRule" id="PRU00191"/>
    </source>
</evidence>
<dbReference type="Pfam" id="PF02204">
    <property type="entry name" value="VPS9"/>
    <property type="match status" value="1"/>
</dbReference>
<feature type="region of interest" description="Disordered" evidence="7">
    <location>
        <begin position="530"/>
        <end position="561"/>
    </location>
</feature>
<dbReference type="PROSITE" id="PS51205">
    <property type="entry name" value="VPS9"/>
    <property type="match status" value="1"/>
</dbReference>
<dbReference type="GO" id="GO:0031267">
    <property type="term" value="F:small GTPase binding"/>
    <property type="evidence" value="ECO:0007669"/>
    <property type="project" value="TreeGrafter"/>
</dbReference>
<dbReference type="AlphaFoldDB" id="A0A3Q1IQG5"/>
<dbReference type="InterPro" id="IPR003123">
    <property type="entry name" value="VPS9"/>
</dbReference>
<evidence type="ECO:0000256" key="2">
    <source>
        <dbReference type="ARBA" id="ARBA00006919"/>
    </source>
</evidence>
<dbReference type="SUPFAM" id="SSF54236">
    <property type="entry name" value="Ubiquitin-like"/>
    <property type="match status" value="1"/>
</dbReference>
<dbReference type="Gene3D" id="1.20.1050.80">
    <property type="entry name" value="VPS9 domain"/>
    <property type="match status" value="1"/>
</dbReference>
<feature type="domain" description="SH2" evidence="8">
    <location>
        <begin position="103"/>
        <end position="196"/>
    </location>
</feature>
<dbReference type="InterPro" id="IPR000980">
    <property type="entry name" value="SH2"/>
</dbReference>
<gene>
    <name evidence="11" type="primary">RIN2</name>
</gene>
<dbReference type="SUPFAM" id="SSF55550">
    <property type="entry name" value="SH2 domain"/>
    <property type="match status" value="1"/>
</dbReference>
<dbReference type="PROSITE" id="PS50001">
    <property type="entry name" value="SH2"/>
    <property type="match status" value="1"/>
</dbReference>
<evidence type="ECO:0000256" key="4">
    <source>
        <dbReference type="ARBA" id="ARBA00022490"/>
    </source>
</evidence>
<dbReference type="InterPro" id="IPR029071">
    <property type="entry name" value="Ubiquitin-like_domsf"/>
</dbReference>
<feature type="domain" description="VPS9" evidence="10">
    <location>
        <begin position="787"/>
        <end position="927"/>
    </location>
</feature>
<dbReference type="OMA" id="FIKVYQP"/>
<dbReference type="PROSITE" id="PS50200">
    <property type="entry name" value="RA"/>
    <property type="match status" value="1"/>
</dbReference>
<evidence type="ECO:0000313" key="12">
    <source>
        <dbReference type="Proteomes" id="UP000265040"/>
    </source>
</evidence>
<dbReference type="InParanoid" id="A0A3Q1IQG5"/>
<dbReference type="PANTHER" id="PTHR23101:SF51">
    <property type="entry name" value="RAS AND RAB INTERACTOR 2"/>
    <property type="match status" value="1"/>
</dbReference>
<dbReference type="PANTHER" id="PTHR23101">
    <property type="entry name" value="RAB GDP/GTP EXCHANGE FACTOR"/>
    <property type="match status" value="1"/>
</dbReference>
<dbReference type="FunCoup" id="A0A3Q1IQG5">
    <property type="interactions" value="765"/>
</dbReference>
<dbReference type="GO" id="GO:0030139">
    <property type="term" value="C:endocytic vesicle"/>
    <property type="evidence" value="ECO:0007669"/>
    <property type="project" value="TreeGrafter"/>
</dbReference>
<reference evidence="11" key="3">
    <citation type="submission" date="2025-09" db="UniProtKB">
        <authorList>
            <consortium name="Ensembl"/>
        </authorList>
    </citation>
    <scope>IDENTIFICATION</scope>
</reference>
<proteinExistence type="inferred from homology"/>
<evidence type="ECO:0000259" key="10">
    <source>
        <dbReference type="PROSITE" id="PS51205"/>
    </source>
</evidence>
<feature type="compositionally biased region" description="Polar residues" evidence="7">
    <location>
        <begin position="339"/>
        <end position="372"/>
    </location>
</feature>
<feature type="compositionally biased region" description="Polar residues" evidence="7">
    <location>
        <begin position="467"/>
        <end position="479"/>
    </location>
</feature>
<dbReference type="GO" id="GO:0005085">
    <property type="term" value="F:guanyl-nucleotide exchange factor activity"/>
    <property type="evidence" value="ECO:0007669"/>
    <property type="project" value="InterPro"/>
</dbReference>
<dbReference type="InterPro" id="IPR037191">
    <property type="entry name" value="VPS9_dom_sf"/>
</dbReference>
<dbReference type="Pfam" id="PF23268">
    <property type="entry name" value="RIN1"/>
    <property type="match status" value="1"/>
</dbReference>
<comment type="subcellular location">
    <subcellularLocation>
        <location evidence="1">Cytoplasm</location>
    </subcellularLocation>
</comment>
<feature type="compositionally biased region" description="Pro residues" evidence="7">
    <location>
        <begin position="375"/>
        <end position="384"/>
    </location>
</feature>
<dbReference type="Gene3D" id="3.30.505.10">
    <property type="entry name" value="SH2 domain"/>
    <property type="match status" value="1"/>
</dbReference>
<accession>A0A3Q1IQG5</accession>
<feature type="region of interest" description="Disordered" evidence="7">
    <location>
        <begin position="459"/>
        <end position="479"/>
    </location>
</feature>
<protein>
    <recommendedName>
        <fullName evidence="13">Ras and Rab interactor 2</fullName>
    </recommendedName>
</protein>
<reference evidence="11" key="1">
    <citation type="submission" date="2021-04" db="EMBL/GenBank/DDBJ databases">
        <authorList>
            <consortium name="Wellcome Sanger Institute Data Sharing"/>
        </authorList>
    </citation>
    <scope>NUCLEOTIDE SEQUENCE [LARGE SCALE GENOMIC DNA]</scope>
</reference>
<dbReference type="FunFam" id="1.20.1050.80:FF:000002">
    <property type="entry name" value="Ras and Rab interactor 2"/>
    <property type="match status" value="1"/>
</dbReference>
<name>A0A3Q1IQG5_ANATE</name>
<dbReference type="OrthoDB" id="21085at2759"/>
<dbReference type="GeneTree" id="ENSGT00940000154866"/>
<dbReference type="GO" id="GO:0016192">
    <property type="term" value="P:vesicle-mediated transport"/>
    <property type="evidence" value="ECO:0007669"/>
    <property type="project" value="InterPro"/>
</dbReference>
<comment type="similarity">
    <text evidence="2">Belongs to the RIN (Ras interaction/interference) family.</text>
</comment>
<evidence type="ECO:0000256" key="3">
    <source>
        <dbReference type="ARBA" id="ARBA00022468"/>
    </source>
</evidence>
<feature type="region of interest" description="Disordered" evidence="7">
    <location>
        <begin position="581"/>
        <end position="649"/>
    </location>
</feature>
<dbReference type="InterPro" id="IPR045046">
    <property type="entry name" value="Vps9-like"/>
</dbReference>